<evidence type="ECO:0000256" key="2">
    <source>
        <dbReference type="ARBA" id="ARBA00022737"/>
    </source>
</evidence>
<dbReference type="Ensembl" id="ENSGACT00000072222.1">
    <property type="protein sequence ID" value="ENSGACP00000062457.1"/>
    <property type="gene ID" value="ENSGACG00000014003.2"/>
</dbReference>
<keyword evidence="2" id="KW-0677">Repeat</keyword>
<evidence type="ECO:0000256" key="3">
    <source>
        <dbReference type="SAM" id="MobiDB-lite"/>
    </source>
</evidence>
<name>A0AAQ4RIK0_GASAC</name>
<reference evidence="4" key="3">
    <citation type="submission" date="2025-09" db="UniProtKB">
        <authorList>
            <consortium name="Ensembl"/>
        </authorList>
    </citation>
    <scope>IDENTIFICATION</scope>
</reference>
<dbReference type="PANTHER" id="PTHR46344">
    <property type="entry name" value="OS02G0202900 PROTEIN"/>
    <property type="match status" value="1"/>
</dbReference>
<dbReference type="InterPro" id="IPR015915">
    <property type="entry name" value="Kelch-typ_b-propeller"/>
</dbReference>
<dbReference type="SUPFAM" id="SSF117281">
    <property type="entry name" value="Kelch motif"/>
    <property type="match status" value="1"/>
</dbReference>
<organism evidence="4 5">
    <name type="scientific">Gasterosteus aculeatus aculeatus</name>
    <name type="common">three-spined stickleback</name>
    <dbReference type="NCBI Taxonomy" id="481459"/>
    <lineage>
        <taxon>Eukaryota</taxon>
        <taxon>Metazoa</taxon>
        <taxon>Chordata</taxon>
        <taxon>Craniata</taxon>
        <taxon>Vertebrata</taxon>
        <taxon>Euteleostomi</taxon>
        <taxon>Actinopterygii</taxon>
        <taxon>Neopterygii</taxon>
        <taxon>Teleostei</taxon>
        <taxon>Neoteleostei</taxon>
        <taxon>Acanthomorphata</taxon>
        <taxon>Eupercaria</taxon>
        <taxon>Perciformes</taxon>
        <taxon>Cottioidei</taxon>
        <taxon>Gasterosteales</taxon>
        <taxon>Gasterosteidae</taxon>
        <taxon>Gasterosteus</taxon>
    </lineage>
</organism>
<dbReference type="AlphaFoldDB" id="A0AAQ4RIK0"/>
<dbReference type="Pfam" id="PF01344">
    <property type="entry name" value="Kelch_1"/>
    <property type="match status" value="1"/>
</dbReference>
<feature type="region of interest" description="Disordered" evidence="3">
    <location>
        <begin position="308"/>
        <end position="330"/>
    </location>
</feature>
<dbReference type="Gene3D" id="2.120.10.80">
    <property type="entry name" value="Kelch-type beta propeller"/>
    <property type="match status" value="1"/>
</dbReference>
<dbReference type="PANTHER" id="PTHR46344:SF27">
    <property type="entry name" value="KELCH REPEAT SUPERFAMILY PROTEIN"/>
    <property type="match status" value="1"/>
</dbReference>
<keyword evidence="1" id="KW-0880">Kelch repeat</keyword>
<dbReference type="InterPro" id="IPR006652">
    <property type="entry name" value="Kelch_1"/>
</dbReference>
<evidence type="ECO:0000256" key="1">
    <source>
        <dbReference type="ARBA" id="ARBA00022441"/>
    </source>
</evidence>
<accession>A0AAQ4RIK0</accession>
<reference evidence="4 5" key="1">
    <citation type="journal article" date="2021" name="G3 (Bethesda)">
        <title>Improved contiguity of the threespine stickleback genome using long-read sequencing.</title>
        <authorList>
            <person name="Nath S."/>
            <person name="Shaw D.E."/>
            <person name="White M.A."/>
        </authorList>
    </citation>
    <scope>NUCLEOTIDE SEQUENCE [LARGE SCALE GENOMIC DNA]</scope>
    <source>
        <strain evidence="4 5">Lake Benthic</strain>
    </source>
</reference>
<dbReference type="Pfam" id="PF24681">
    <property type="entry name" value="Kelch_KLHDC2_KLHL20_DRC7"/>
    <property type="match status" value="1"/>
</dbReference>
<dbReference type="GeneTree" id="ENSGT00940000155161"/>
<evidence type="ECO:0000313" key="5">
    <source>
        <dbReference type="Proteomes" id="UP000007635"/>
    </source>
</evidence>
<protein>
    <submittedName>
        <fullName evidence="4">Uncharacterized protein</fullName>
    </submittedName>
</protein>
<sequence length="407" mass="45169">MGVYNEQGAALEQPECRHTMLKERKGGSPRRRGRLLPKDVSNNKMFMVGGWTRDDPSCRVEQFCPEYNEWRAAARMVNGRGKVAVASLDGRIYAAGGADHVRCYSSVERYDPETDSWSTDVAPLSSPRSGVSLVAMDGYLYAIGGHDGITAMNTVERYDPQMNTWSKQRAMLSRRSGAAAAVLGGHLYVMGGNDGEVALDSVERYSPADGTWSKCAHMLSPREDAGCAVYLGRIYVAGGKDELNLKLCGAERFDPDAARWTPVKRMRSKRDDTSLVVFNGALMAVGGSDGVTTLKTIEAYCHETNEWRSPSNRPSAVQHIPSRGHKTTLHKEGPLLPPRHREFLCDSCAGAHTLWKHEEKAPGRESGCAVPKRRRCYVKRREASCIYMRPLPGHIVMWFELGRIMTE</sequence>
<proteinExistence type="predicted"/>
<dbReference type="Proteomes" id="UP000007635">
    <property type="component" value="Chromosome XIII"/>
</dbReference>
<evidence type="ECO:0000313" key="4">
    <source>
        <dbReference type="Ensembl" id="ENSGACP00000062457.1"/>
    </source>
</evidence>
<reference evidence="4" key="2">
    <citation type="submission" date="2025-08" db="UniProtKB">
        <authorList>
            <consortium name="Ensembl"/>
        </authorList>
    </citation>
    <scope>IDENTIFICATION</scope>
</reference>
<keyword evidence="5" id="KW-1185">Reference proteome</keyword>
<dbReference type="SMART" id="SM00612">
    <property type="entry name" value="Kelch"/>
    <property type="match status" value="6"/>
</dbReference>